<proteinExistence type="inferred from homology"/>
<sequence>MQTYAAEIGEMVRAQRRDEEEIDLLQHRISQVIKELLGQRAWIRFFPYLRAMALIAYYSCTTLAGVQTLGEEYVKIFQIQSELRAAPLLRARILFIVVHTIAPLLSRFALQKAEILLAHPSTSSFLGVPIRNNPTARRSFKSLVEWMRSVGIPQLYRIHLAFFYIFGVYYNISRRVSGIKYLSLNPQSDLKALKVYKFLGYLTLTQTALSVILWIASTLGAERNSPTLKNSGDEKDGDVGFINNPFPLNSCSTPCFHCCVPGCHFV</sequence>
<evidence type="ECO:0000256" key="13">
    <source>
        <dbReference type="ARBA" id="ARBA00022927"/>
    </source>
</evidence>
<keyword evidence="13" id="KW-0653">Protein transport</keyword>
<feature type="transmembrane region" description="Helical" evidence="17">
    <location>
        <begin position="155"/>
        <end position="172"/>
    </location>
</feature>
<dbReference type="EC" id="2.3.2.27" evidence="5"/>
<evidence type="ECO:0000256" key="15">
    <source>
        <dbReference type="ARBA" id="ARBA00023136"/>
    </source>
</evidence>
<evidence type="ECO:0000313" key="19">
    <source>
        <dbReference type="EMBL" id="VDO58271.1"/>
    </source>
</evidence>
<evidence type="ECO:0000256" key="11">
    <source>
        <dbReference type="ARBA" id="ARBA00022786"/>
    </source>
</evidence>
<keyword evidence="7" id="KW-0808">Transferase</keyword>
<keyword evidence="12" id="KW-0862">Zinc</keyword>
<dbReference type="GO" id="GO:0008270">
    <property type="term" value="F:zinc ion binding"/>
    <property type="evidence" value="ECO:0007669"/>
    <property type="project" value="UniProtKB-KW"/>
</dbReference>
<evidence type="ECO:0000256" key="2">
    <source>
        <dbReference type="ARBA" id="ARBA00004585"/>
    </source>
</evidence>
<keyword evidence="6" id="KW-0813">Transport</keyword>
<dbReference type="PANTHER" id="PTHR23350:SF0">
    <property type="entry name" value="PEROXISOME BIOGENESIS FACTOR 10"/>
    <property type="match status" value="1"/>
</dbReference>
<keyword evidence="20" id="KW-1185">Reference proteome</keyword>
<feature type="transmembrane region" description="Helical" evidence="17">
    <location>
        <begin position="89"/>
        <end position="110"/>
    </location>
</feature>
<evidence type="ECO:0000256" key="17">
    <source>
        <dbReference type="SAM" id="Phobius"/>
    </source>
</evidence>
<name>A0A0N4WW25_HAEPC</name>
<comment type="pathway">
    <text evidence="3">Protein modification; protein ubiquitination.</text>
</comment>
<keyword evidence="10" id="KW-0863">Zinc-finger</keyword>
<evidence type="ECO:0000256" key="1">
    <source>
        <dbReference type="ARBA" id="ARBA00000900"/>
    </source>
</evidence>
<dbReference type="InterPro" id="IPR006845">
    <property type="entry name" value="Pex_N"/>
</dbReference>
<keyword evidence="14 17" id="KW-1133">Transmembrane helix</keyword>
<reference evidence="21" key="1">
    <citation type="submission" date="2017-02" db="UniProtKB">
        <authorList>
            <consortium name="WormBaseParasite"/>
        </authorList>
    </citation>
    <scope>IDENTIFICATION</scope>
</reference>
<dbReference type="WBParaSite" id="HPLM_0001592701-mRNA-1">
    <property type="protein sequence ID" value="HPLM_0001592701-mRNA-1"/>
    <property type="gene ID" value="HPLM_0001592701"/>
</dbReference>
<reference evidence="19 20" key="2">
    <citation type="submission" date="2018-11" db="EMBL/GenBank/DDBJ databases">
        <authorList>
            <consortium name="Pathogen Informatics"/>
        </authorList>
    </citation>
    <scope>NUCLEOTIDE SEQUENCE [LARGE SCALE GENOMIC DNA]</scope>
    <source>
        <strain evidence="19 20">MHpl1</strain>
    </source>
</reference>
<accession>A0A0N4WW25</accession>
<evidence type="ECO:0000259" key="18">
    <source>
        <dbReference type="Pfam" id="PF04757"/>
    </source>
</evidence>
<comment type="catalytic activity">
    <reaction evidence="1">
        <text>S-ubiquitinyl-[E2 ubiquitin-conjugating enzyme]-L-cysteine + [acceptor protein]-L-lysine = [E2 ubiquitin-conjugating enzyme]-L-cysteine + N(6)-ubiquitinyl-[acceptor protein]-L-lysine.</text>
        <dbReference type="EC" id="2.3.2.27"/>
    </reaction>
</comment>
<dbReference type="STRING" id="6290.A0A0N4WW25"/>
<keyword evidence="15 17" id="KW-0472">Membrane</keyword>
<feature type="transmembrane region" description="Helical" evidence="17">
    <location>
        <begin position="198"/>
        <end position="221"/>
    </location>
</feature>
<evidence type="ECO:0000256" key="3">
    <source>
        <dbReference type="ARBA" id="ARBA00004906"/>
    </source>
</evidence>
<evidence type="ECO:0000256" key="4">
    <source>
        <dbReference type="ARBA" id="ARBA00008704"/>
    </source>
</evidence>
<keyword evidence="8 17" id="KW-0812">Transmembrane</keyword>
<comment type="similarity">
    <text evidence="4">Belongs to the pex2/pex10/pex12 family.</text>
</comment>
<dbReference type="GO" id="GO:0016558">
    <property type="term" value="P:protein import into peroxisome matrix"/>
    <property type="evidence" value="ECO:0007669"/>
    <property type="project" value="InterPro"/>
</dbReference>
<comment type="subcellular location">
    <subcellularLocation>
        <location evidence="2">Peroxisome membrane</location>
        <topology evidence="2">Multi-pass membrane protein</topology>
    </subcellularLocation>
</comment>
<protein>
    <recommendedName>
        <fullName evidence="5">RING-type E3 ubiquitin transferase</fullName>
        <ecNumber evidence="5">2.3.2.27</ecNumber>
    </recommendedName>
</protein>
<dbReference type="InterPro" id="IPR025654">
    <property type="entry name" value="PEX2/10"/>
</dbReference>
<keyword evidence="16" id="KW-0576">Peroxisome</keyword>
<evidence type="ECO:0000256" key="8">
    <source>
        <dbReference type="ARBA" id="ARBA00022692"/>
    </source>
</evidence>
<dbReference type="OMA" id="YTHIRST"/>
<evidence type="ECO:0000256" key="12">
    <source>
        <dbReference type="ARBA" id="ARBA00022833"/>
    </source>
</evidence>
<evidence type="ECO:0000256" key="14">
    <source>
        <dbReference type="ARBA" id="ARBA00022989"/>
    </source>
</evidence>
<feature type="domain" description="Pex N-terminal" evidence="18">
    <location>
        <begin position="18"/>
        <end position="213"/>
    </location>
</feature>
<organism evidence="21">
    <name type="scientific">Haemonchus placei</name>
    <name type="common">Barber's pole worm</name>
    <dbReference type="NCBI Taxonomy" id="6290"/>
    <lineage>
        <taxon>Eukaryota</taxon>
        <taxon>Metazoa</taxon>
        <taxon>Ecdysozoa</taxon>
        <taxon>Nematoda</taxon>
        <taxon>Chromadorea</taxon>
        <taxon>Rhabditida</taxon>
        <taxon>Rhabditina</taxon>
        <taxon>Rhabditomorpha</taxon>
        <taxon>Strongyloidea</taxon>
        <taxon>Trichostrongylidae</taxon>
        <taxon>Haemonchus</taxon>
    </lineage>
</organism>
<dbReference type="Proteomes" id="UP000268014">
    <property type="component" value="Unassembled WGS sequence"/>
</dbReference>
<evidence type="ECO:0000256" key="6">
    <source>
        <dbReference type="ARBA" id="ARBA00022448"/>
    </source>
</evidence>
<keyword evidence="9" id="KW-0479">Metal-binding</keyword>
<evidence type="ECO:0000256" key="10">
    <source>
        <dbReference type="ARBA" id="ARBA00022771"/>
    </source>
</evidence>
<evidence type="ECO:0000256" key="9">
    <source>
        <dbReference type="ARBA" id="ARBA00022723"/>
    </source>
</evidence>
<dbReference type="Pfam" id="PF04757">
    <property type="entry name" value="Pex2_Pex12"/>
    <property type="match status" value="1"/>
</dbReference>
<dbReference type="GO" id="GO:0005778">
    <property type="term" value="C:peroxisomal membrane"/>
    <property type="evidence" value="ECO:0007669"/>
    <property type="project" value="UniProtKB-SubCell"/>
</dbReference>
<gene>
    <name evidence="19" type="ORF">HPLM_LOCUS15919</name>
</gene>
<evidence type="ECO:0000256" key="16">
    <source>
        <dbReference type="ARBA" id="ARBA00023140"/>
    </source>
</evidence>
<evidence type="ECO:0000313" key="20">
    <source>
        <dbReference type="Proteomes" id="UP000268014"/>
    </source>
</evidence>
<dbReference type="OrthoDB" id="6105938at2759"/>
<evidence type="ECO:0000256" key="5">
    <source>
        <dbReference type="ARBA" id="ARBA00012483"/>
    </source>
</evidence>
<dbReference type="GO" id="GO:0061630">
    <property type="term" value="F:ubiquitin protein ligase activity"/>
    <property type="evidence" value="ECO:0007669"/>
    <property type="project" value="UniProtKB-EC"/>
</dbReference>
<dbReference type="PANTHER" id="PTHR23350">
    <property type="entry name" value="PEROXISOME ASSEMBLY PROTEIN 10"/>
    <property type="match status" value="1"/>
</dbReference>
<keyword evidence="11" id="KW-0833">Ubl conjugation pathway</keyword>
<evidence type="ECO:0000256" key="7">
    <source>
        <dbReference type="ARBA" id="ARBA00022679"/>
    </source>
</evidence>
<evidence type="ECO:0000313" key="21">
    <source>
        <dbReference type="WBParaSite" id="HPLM_0001592701-mRNA-1"/>
    </source>
</evidence>
<dbReference type="EMBL" id="UZAF01019188">
    <property type="protein sequence ID" value="VDO58271.1"/>
    <property type="molecule type" value="Genomic_DNA"/>
</dbReference>
<dbReference type="AlphaFoldDB" id="A0A0N4WW25"/>